<dbReference type="Proteomes" id="UP000324800">
    <property type="component" value="Unassembled WGS sequence"/>
</dbReference>
<dbReference type="EMBL" id="SNRW01020722">
    <property type="protein sequence ID" value="KAA6365190.1"/>
    <property type="molecule type" value="Genomic_DNA"/>
</dbReference>
<name>A0A5J4U4V8_9EUKA</name>
<proteinExistence type="predicted"/>
<comment type="caution">
    <text evidence="1">The sequence shown here is derived from an EMBL/GenBank/DDBJ whole genome shotgun (WGS) entry which is preliminary data.</text>
</comment>
<sequence length="211" mass="22583">MAKLDVVVQFIDVPRPTVSPTMALVTGAATKSIVNIVITYYYCGGPAKQFQACGACENGYYMLNGLGRPCYYIAKGPAYYQYGQIECYVLISSQVGKFNSPGLISSAAIGFVSKTLGALPSILVNIMAGDRGCLVVVWRVSMPVIGMSDAQFAIILVYSVCVTVDCNVFRHNSGVQLAVSRASVQRTKVNRSPKCQSHANKLSASTKVSLS</sequence>
<reference evidence="1 2" key="1">
    <citation type="submission" date="2019-03" db="EMBL/GenBank/DDBJ databases">
        <title>Single cell metagenomics reveals metabolic interactions within the superorganism composed of flagellate Streblomastix strix and complex community of Bacteroidetes bacteria on its surface.</title>
        <authorList>
            <person name="Treitli S.C."/>
            <person name="Kolisko M."/>
            <person name="Husnik F."/>
            <person name="Keeling P."/>
            <person name="Hampl V."/>
        </authorList>
    </citation>
    <scope>NUCLEOTIDE SEQUENCE [LARGE SCALE GENOMIC DNA]</scope>
    <source>
        <strain evidence="1">ST1C</strain>
    </source>
</reference>
<gene>
    <name evidence="1" type="ORF">EZS28_039284</name>
</gene>
<accession>A0A5J4U4V8</accession>
<organism evidence="1 2">
    <name type="scientific">Streblomastix strix</name>
    <dbReference type="NCBI Taxonomy" id="222440"/>
    <lineage>
        <taxon>Eukaryota</taxon>
        <taxon>Metamonada</taxon>
        <taxon>Preaxostyla</taxon>
        <taxon>Oxymonadida</taxon>
        <taxon>Streblomastigidae</taxon>
        <taxon>Streblomastix</taxon>
    </lineage>
</organism>
<evidence type="ECO:0000313" key="1">
    <source>
        <dbReference type="EMBL" id="KAA6365190.1"/>
    </source>
</evidence>
<evidence type="ECO:0000313" key="2">
    <source>
        <dbReference type="Proteomes" id="UP000324800"/>
    </source>
</evidence>
<protein>
    <submittedName>
        <fullName evidence="1">Uncharacterized protein</fullName>
    </submittedName>
</protein>
<dbReference type="AlphaFoldDB" id="A0A5J4U4V8"/>